<dbReference type="Pfam" id="PF00956">
    <property type="entry name" value="NAP"/>
    <property type="match status" value="1"/>
</dbReference>
<evidence type="ECO:0000256" key="2">
    <source>
        <dbReference type="RuleBase" id="RU003876"/>
    </source>
</evidence>
<gene>
    <name evidence="4" type="ORF">C0Q70_15278</name>
</gene>
<dbReference type="EMBL" id="PZQS01000009">
    <property type="protein sequence ID" value="PVD24792.1"/>
    <property type="molecule type" value="Genomic_DNA"/>
</dbReference>
<dbReference type="Proteomes" id="UP000245119">
    <property type="component" value="Linkage Group LG9"/>
</dbReference>
<comment type="caution">
    <text evidence="4">The sequence shown here is derived from an EMBL/GenBank/DDBJ whole genome shotgun (WGS) entry which is preliminary data.</text>
</comment>
<evidence type="ECO:0000313" key="5">
    <source>
        <dbReference type="Proteomes" id="UP000245119"/>
    </source>
</evidence>
<feature type="region of interest" description="Disordered" evidence="3">
    <location>
        <begin position="1"/>
        <end position="36"/>
    </location>
</feature>
<keyword evidence="5" id="KW-1185">Reference proteome</keyword>
<dbReference type="STRING" id="400727.A0A2T7NUF8"/>
<accession>A0A2T7NUF8</accession>
<dbReference type="GO" id="GO:0006334">
    <property type="term" value="P:nucleosome assembly"/>
    <property type="evidence" value="ECO:0007669"/>
    <property type="project" value="InterPro"/>
</dbReference>
<evidence type="ECO:0000256" key="3">
    <source>
        <dbReference type="SAM" id="MobiDB-lite"/>
    </source>
</evidence>
<dbReference type="SUPFAM" id="SSF143113">
    <property type="entry name" value="NAP-like"/>
    <property type="match status" value="1"/>
</dbReference>
<sequence length="291" mass="33162">MSGEGAAEAKRQKLESSQEDEDTDNNIDVSESETQKALEDIDACQNEIDALNEKASEEILKVEQKYNKLKKPYYDKRNELIEQIPNFWVEVEEFEDIKSGYKISFHFKSNPYFSTEVLCKEFHLAPTGDPESKSTPIFWNKGMDLTTKTQETATNGQNRKRKLGNKRNFFGWFLDNNDPSADDIAEVIKDDMWPNPLQYYLVPETEVEENGVSDYSDEDDDQDESVVVVEDDDDDDEEVYEVEDEDADALDTTGDVEVIDGEDVEEEIIEGEDADGDGELGEEEQPRGKDG</sequence>
<name>A0A2T7NUF8_POMCA</name>
<dbReference type="PANTHER" id="PTHR11875">
    <property type="entry name" value="TESTIS-SPECIFIC Y-ENCODED PROTEIN"/>
    <property type="match status" value="1"/>
</dbReference>
<organism evidence="4 5">
    <name type="scientific">Pomacea canaliculata</name>
    <name type="common">Golden apple snail</name>
    <dbReference type="NCBI Taxonomy" id="400727"/>
    <lineage>
        <taxon>Eukaryota</taxon>
        <taxon>Metazoa</taxon>
        <taxon>Spiralia</taxon>
        <taxon>Lophotrochozoa</taxon>
        <taxon>Mollusca</taxon>
        <taxon>Gastropoda</taxon>
        <taxon>Caenogastropoda</taxon>
        <taxon>Architaenioglossa</taxon>
        <taxon>Ampullarioidea</taxon>
        <taxon>Ampullariidae</taxon>
        <taxon>Pomacea</taxon>
    </lineage>
</organism>
<protein>
    <recommendedName>
        <fullName evidence="6">Protein SET</fullName>
    </recommendedName>
</protein>
<feature type="compositionally biased region" description="Acidic residues" evidence="3">
    <location>
        <begin position="209"/>
        <end position="249"/>
    </location>
</feature>
<feature type="compositionally biased region" description="Acidic residues" evidence="3">
    <location>
        <begin position="257"/>
        <end position="283"/>
    </location>
</feature>
<feature type="compositionally biased region" description="Basic and acidic residues" evidence="3">
    <location>
        <begin position="7"/>
        <end position="16"/>
    </location>
</feature>
<feature type="region of interest" description="Disordered" evidence="3">
    <location>
        <begin position="209"/>
        <end position="291"/>
    </location>
</feature>
<dbReference type="AlphaFoldDB" id="A0A2T7NUF8"/>
<reference evidence="4 5" key="1">
    <citation type="submission" date="2018-04" db="EMBL/GenBank/DDBJ databases">
        <title>The genome of golden apple snail Pomacea canaliculata provides insight into stress tolerance and invasive adaptation.</title>
        <authorList>
            <person name="Liu C."/>
            <person name="Liu B."/>
            <person name="Ren Y."/>
            <person name="Zhang Y."/>
            <person name="Wang H."/>
            <person name="Li S."/>
            <person name="Jiang F."/>
            <person name="Yin L."/>
            <person name="Zhang G."/>
            <person name="Qian W."/>
            <person name="Fan W."/>
        </authorList>
    </citation>
    <scope>NUCLEOTIDE SEQUENCE [LARGE SCALE GENOMIC DNA]</scope>
    <source>
        <strain evidence="4">SZHN2017</strain>
        <tissue evidence="4">Muscle</tissue>
    </source>
</reference>
<proteinExistence type="inferred from homology"/>
<dbReference type="OrthoDB" id="19419at2759"/>
<dbReference type="Gene3D" id="3.30.1120.90">
    <property type="entry name" value="Nucleosome assembly protein"/>
    <property type="match status" value="1"/>
</dbReference>
<dbReference type="GO" id="GO:0005634">
    <property type="term" value="C:nucleus"/>
    <property type="evidence" value="ECO:0007669"/>
    <property type="project" value="InterPro"/>
</dbReference>
<dbReference type="InterPro" id="IPR037231">
    <property type="entry name" value="NAP-like_sf"/>
</dbReference>
<evidence type="ECO:0000313" key="4">
    <source>
        <dbReference type="EMBL" id="PVD24792.1"/>
    </source>
</evidence>
<evidence type="ECO:0008006" key="6">
    <source>
        <dbReference type="Google" id="ProtNLM"/>
    </source>
</evidence>
<dbReference type="Gene3D" id="1.20.5.1500">
    <property type="match status" value="1"/>
</dbReference>
<dbReference type="InterPro" id="IPR002164">
    <property type="entry name" value="NAP_family"/>
</dbReference>
<comment type="similarity">
    <text evidence="1 2">Belongs to the nucleosome assembly protein (NAP) family.</text>
</comment>
<evidence type="ECO:0000256" key="1">
    <source>
        <dbReference type="ARBA" id="ARBA00009947"/>
    </source>
</evidence>